<dbReference type="EMBL" id="CP051128">
    <property type="protein sequence ID" value="QIZ10064.1"/>
    <property type="molecule type" value="Genomic_DNA"/>
</dbReference>
<feature type="transmembrane region" description="Helical" evidence="12">
    <location>
        <begin position="182"/>
        <end position="199"/>
    </location>
</feature>
<evidence type="ECO:0000313" key="14">
    <source>
        <dbReference type="EMBL" id="QIZ10064.1"/>
    </source>
</evidence>
<evidence type="ECO:0000256" key="3">
    <source>
        <dbReference type="ARBA" id="ARBA00007931"/>
    </source>
</evidence>
<evidence type="ECO:0000256" key="5">
    <source>
        <dbReference type="ARBA" id="ARBA00022692"/>
    </source>
</evidence>
<keyword evidence="7" id="KW-0378">Hydrolase</keyword>
<feature type="domain" description="Peptidase M50" evidence="13">
    <location>
        <begin position="112"/>
        <end position="169"/>
    </location>
</feature>
<dbReference type="GO" id="GO:0046872">
    <property type="term" value="F:metal ion binding"/>
    <property type="evidence" value="ECO:0007669"/>
    <property type="project" value="UniProtKB-KW"/>
</dbReference>
<evidence type="ECO:0000256" key="8">
    <source>
        <dbReference type="ARBA" id="ARBA00022833"/>
    </source>
</evidence>
<evidence type="ECO:0000256" key="9">
    <source>
        <dbReference type="ARBA" id="ARBA00022989"/>
    </source>
</evidence>
<keyword evidence="9 12" id="KW-1133">Transmembrane helix</keyword>
<comment type="subcellular location">
    <subcellularLocation>
        <location evidence="2">Membrane</location>
        <topology evidence="2">Multi-pass membrane protein</topology>
    </subcellularLocation>
</comment>
<evidence type="ECO:0000256" key="10">
    <source>
        <dbReference type="ARBA" id="ARBA00023049"/>
    </source>
</evidence>
<comment type="similarity">
    <text evidence="3">Belongs to the peptidase M50B family.</text>
</comment>
<sequence length="288" mass="33277">MNRAMNLFQLISIHPLLWIVIGLSIVTAHFLEVCLLIGIIFIHEMGHAAAASFFSWRIKKITLLPFGGVAEMDEHGNRPLREETIVVLAGPLQHVWMVALAYGLVTVNLMPEDLFQLFLSYNLMIFVFNFFPVWPLDGGKLVFLLLSLKSSFPIAHRLTLILSLVSLSIFSVVIVIAAPTHINVWVIIAFLYFSLYHEWKQRRYIFMRFLLERYYGKKSSLRTLKPIEANEQELLIHVLEKFQRGCKHPIIVEADGKEKGMLDENELLHAYFTEKRLTDKISDLLFSY</sequence>
<dbReference type="GO" id="GO:0008237">
    <property type="term" value="F:metallopeptidase activity"/>
    <property type="evidence" value="ECO:0007669"/>
    <property type="project" value="UniProtKB-KW"/>
</dbReference>
<evidence type="ECO:0000259" key="13">
    <source>
        <dbReference type="Pfam" id="PF02163"/>
    </source>
</evidence>
<keyword evidence="10" id="KW-0482">Metalloprotease</keyword>
<keyword evidence="6" id="KW-0479">Metal-binding</keyword>
<protein>
    <submittedName>
        <fullName evidence="14">Stage IV sporulation protein FB</fullName>
    </submittedName>
</protein>
<accession>A0A6H1P8W9</accession>
<keyword evidence="8" id="KW-0862">Zinc</keyword>
<dbReference type="GO" id="GO:0006508">
    <property type="term" value="P:proteolysis"/>
    <property type="evidence" value="ECO:0007669"/>
    <property type="project" value="UniProtKB-KW"/>
</dbReference>
<evidence type="ECO:0000256" key="4">
    <source>
        <dbReference type="ARBA" id="ARBA00022670"/>
    </source>
</evidence>
<name>A0A6H1P8W9_PRIMG</name>
<organism evidence="14 15">
    <name type="scientific">Priestia megaterium</name>
    <name type="common">Bacillus megaterium</name>
    <dbReference type="NCBI Taxonomy" id="1404"/>
    <lineage>
        <taxon>Bacteria</taxon>
        <taxon>Bacillati</taxon>
        <taxon>Bacillota</taxon>
        <taxon>Bacilli</taxon>
        <taxon>Bacillales</taxon>
        <taxon>Bacillaceae</taxon>
        <taxon>Priestia</taxon>
    </lineage>
</organism>
<dbReference type="InterPro" id="IPR008915">
    <property type="entry name" value="Peptidase_M50"/>
</dbReference>
<evidence type="ECO:0000313" key="15">
    <source>
        <dbReference type="Proteomes" id="UP000501868"/>
    </source>
</evidence>
<dbReference type="GO" id="GO:0016020">
    <property type="term" value="C:membrane"/>
    <property type="evidence" value="ECO:0007669"/>
    <property type="project" value="UniProtKB-SubCell"/>
</dbReference>
<gene>
    <name evidence="14" type="ORF">HFZ78_27915</name>
</gene>
<feature type="transmembrane region" description="Helical" evidence="12">
    <location>
        <begin position="158"/>
        <end position="176"/>
    </location>
</feature>
<dbReference type="PANTHER" id="PTHR39188">
    <property type="entry name" value="MEMBRANE-ASSOCIATED ZINC METALLOPROTEASE M50B"/>
    <property type="match status" value="1"/>
</dbReference>
<keyword evidence="11 12" id="KW-0472">Membrane</keyword>
<dbReference type="Proteomes" id="UP000501868">
    <property type="component" value="Chromosome"/>
</dbReference>
<dbReference type="PANTHER" id="PTHR39188:SF3">
    <property type="entry name" value="STAGE IV SPORULATION PROTEIN FB"/>
    <property type="match status" value="1"/>
</dbReference>
<reference evidence="14 15" key="2">
    <citation type="submission" date="2020-04" db="EMBL/GenBank/DDBJ databases">
        <authorList>
            <person name="Fomenkov A."/>
            <person name="Anton B.P."/>
            <person name="Roberts R.J."/>
        </authorList>
    </citation>
    <scope>NUCLEOTIDE SEQUENCE [LARGE SCALE GENOMIC DNA]</scope>
    <source>
        <strain evidence="14 15">S2</strain>
    </source>
</reference>
<dbReference type="CDD" id="cd06161">
    <property type="entry name" value="S2P-M50_SpoIVFB"/>
    <property type="match status" value="1"/>
</dbReference>
<feature type="transmembrane region" description="Helical" evidence="12">
    <location>
        <begin position="85"/>
        <end position="105"/>
    </location>
</feature>
<keyword evidence="5 12" id="KW-0812">Transmembrane</keyword>
<feature type="domain" description="Peptidase M50" evidence="13">
    <location>
        <begin position="34"/>
        <end position="105"/>
    </location>
</feature>
<proteinExistence type="inferred from homology"/>
<evidence type="ECO:0000256" key="2">
    <source>
        <dbReference type="ARBA" id="ARBA00004141"/>
    </source>
</evidence>
<comment type="cofactor">
    <cofactor evidence="1">
        <name>Zn(2+)</name>
        <dbReference type="ChEBI" id="CHEBI:29105"/>
    </cofactor>
</comment>
<evidence type="ECO:0000256" key="7">
    <source>
        <dbReference type="ARBA" id="ARBA00022801"/>
    </source>
</evidence>
<keyword evidence="4" id="KW-0645">Protease</keyword>
<evidence type="ECO:0000256" key="6">
    <source>
        <dbReference type="ARBA" id="ARBA00022723"/>
    </source>
</evidence>
<dbReference type="AlphaFoldDB" id="A0A6H1P8W9"/>
<reference evidence="14 15" key="1">
    <citation type="submission" date="2020-04" db="EMBL/GenBank/DDBJ databases">
        <title>Genome-Wide Identification of 5-Methylcytosine Sites in Bacterial Genomes By High-Throughput Sequencing of MspJI Restriction Fragments.</title>
        <authorList>
            <person name="Wu V."/>
        </authorList>
    </citation>
    <scope>NUCLEOTIDE SEQUENCE [LARGE SCALE GENOMIC DNA]</scope>
    <source>
        <strain evidence="14 15">S2</strain>
    </source>
</reference>
<evidence type="ECO:0000256" key="1">
    <source>
        <dbReference type="ARBA" id="ARBA00001947"/>
    </source>
</evidence>
<dbReference type="Pfam" id="PF02163">
    <property type="entry name" value="Peptidase_M50"/>
    <property type="match status" value="2"/>
</dbReference>
<evidence type="ECO:0000256" key="11">
    <source>
        <dbReference type="ARBA" id="ARBA00023136"/>
    </source>
</evidence>
<evidence type="ECO:0000256" key="12">
    <source>
        <dbReference type="SAM" id="Phobius"/>
    </source>
</evidence>